<comment type="similarity">
    <text evidence="1">Belongs to the short-chain dehydrogenases/reductases (SDR) family.</text>
</comment>
<keyword evidence="4" id="KW-0560">Oxidoreductase</keyword>
<dbReference type="Proteomes" id="UP000318437">
    <property type="component" value="Unassembled WGS sequence"/>
</dbReference>
<dbReference type="PRINTS" id="PR00080">
    <property type="entry name" value="SDRFAMILY"/>
</dbReference>
<dbReference type="InterPro" id="IPR002347">
    <property type="entry name" value="SDR_fam"/>
</dbReference>
<feature type="transmembrane region" description="Helical" evidence="2">
    <location>
        <begin position="143"/>
        <end position="164"/>
    </location>
</feature>
<dbReference type="OrthoDB" id="9803333at2"/>
<dbReference type="CDD" id="cd05233">
    <property type="entry name" value="SDR_c"/>
    <property type="match status" value="1"/>
</dbReference>
<dbReference type="GO" id="GO:0008874">
    <property type="term" value="F:gluconate 5-dehydrogenase activity"/>
    <property type="evidence" value="ECO:0007669"/>
    <property type="project" value="UniProtKB-EC"/>
</dbReference>
<dbReference type="PANTHER" id="PTHR42760:SF135">
    <property type="entry name" value="BLL7886 PROTEIN"/>
    <property type="match status" value="1"/>
</dbReference>
<keyword evidence="5" id="KW-1185">Reference proteome</keyword>
<dbReference type="InterPro" id="IPR057326">
    <property type="entry name" value="KR_dom"/>
</dbReference>
<name>A0A5C6CV90_9BACT</name>
<dbReference type="SMART" id="SM00822">
    <property type="entry name" value="PKS_KR"/>
    <property type="match status" value="1"/>
</dbReference>
<proteinExistence type="inferred from homology"/>
<keyword evidence="2" id="KW-1133">Transmembrane helix</keyword>
<evidence type="ECO:0000256" key="2">
    <source>
        <dbReference type="SAM" id="Phobius"/>
    </source>
</evidence>
<comment type="caution">
    <text evidence="4">The sequence shown here is derived from an EMBL/GenBank/DDBJ whole genome shotgun (WGS) entry which is preliminary data.</text>
</comment>
<organism evidence="4 5">
    <name type="scientific">Bythopirellula polymerisocia</name>
    <dbReference type="NCBI Taxonomy" id="2528003"/>
    <lineage>
        <taxon>Bacteria</taxon>
        <taxon>Pseudomonadati</taxon>
        <taxon>Planctomycetota</taxon>
        <taxon>Planctomycetia</taxon>
        <taxon>Pirellulales</taxon>
        <taxon>Lacipirellulaceae</taxon>
        <taxon>Bythopirellula</taxon>
    </lineage>
</organism>
<dbReference type="InterPro" id="IPR036291">
    <property type="entry name" value="NAD(P)-bd_dom_sf"/>
</dbReference>
<evidence type="ECO:0000259" key="3">
    <source>
        <dbReference type="SMART" id="SM00822"/>
    </source>
</evidence>
<keyword evidence="2" id="KW-0812">Transmembrane</keyword>
<dbReference type="NCBIfam" id="NF005559">
    <property type="entry name" value="PRK07231.1"/>
    <property type="match status" value="1"/>
</dbReference>
<dbReference type="Pfam" id="PF13561">
    <property type="entry name" value="adh_short_C2"/>
    <property type="match status" value="1"/>
</dbReference>
<evidence type="ECO:0000313" key="4">
    <source>
        <dbReference type="EMBL" id="TWU27574.1"/>
    </source>
</evidence>
<reference evidence="4 5" key="1">
    <citation type="submission" date="2019-02" db="EMBL/GenBank/DDBJ databases">
        <title>Deep-cultivation of Planctomycetes and their phenomic and genomic characterization uncovers novel biology.</title>
        <authorList>
            <person name="Wiegand S."/>
            <person name="Jogler M."/>
            <person name="Boedeker C."/>
            <person name="Pinto D."/>
            <person name="Vollmers J."/>
            <person name="Rivas-Marin E."/>
            <person name="Kohn T."/>
            <person name="Peeters S.H."/>
            <person name="Heuer A."/>
            <person name="Rast P."/>
            <person name="Oberbeckmann S."/>
            <person name="Bunk B."/>
            <person name="Jeske O."/>
            <person name="Meyerdierks A."/>
            <person name="Storesund J.E."/>
            <person name="Kallscheuer N."/>
            <person name="Luecker S."/>
            <person name="Lage O.M."/>
            <person name="Pohl T."/>
            <person name="Merkel B.J."/>
            <person name="Hornburger P."/>
            <person name="Mueller R.-W."/>
            <person name="Bruemmer F."/>
            <person name="Labrenz M."/>
            <person name="Spormann A.M."/>
            <person name="Op Den Camp H."/>
            <person name="Overmann J."/>
            <person name="Amann R."/>
            <person name="Jetten M.S.M."/>
            <person name="Mascher T."/>
            <person name="Medema M.H."/>
            <person name="Devos D.P."/>
            <person name="Kaster A.-K."/>
            <person name="Ovreas L."/>
            <person name="Rohde M."/>
            <person name="Galperin M.Y."/>
            <person name="Jogler C."/>
        </authorList>
    </citation>
    <scope>NUCLEOTIDE SEQUENCE [LARGE SCALE GENOMIC DNA]</scope>
    <source>
        <strain evidence="4 5">Pla144</strain>
    </source>
</reference>
<gene>
    <name evidence="4" type="primary">gno_1</name>
    <name evidence="4" type="ORF">Pla144_23510</name>
</gene>
<dbReference type="FunFam" id="3.40.50.720:FF:000084">
    <property type="entry name" value="Short-chain dehydrogenase reductase"/>
    <property type="match status" value="1"/>
</dbReference>
<protein>
    <submittedName>
        <fullName evidence="4">Gluconate 5-dehydrogenase</fullName>
        <ecNumber evidence="4">1.1.1.69</ecNumber>
    </submittedName>
</protein>
<dbReference type="RefSeq" id="WP_146450764.1">
    <property type="nucleotide sequence ID" value="NZ_SJPS01000003.1"/>
</dbReference>
<accession>A0A5C6CV90</accession>
<dbReference type="Gene3D" id="3.40.50.720">
    <property type="entry name" value="NAD(P)-binding Rossmann-like Domain"/>
    <property type="match status" value="1"/>
</dbReference>
<dbReference type="EC" id="1.1.1.69" evidence="4"/>
<evidence type="ECO:0000256" key="1">
    <source>
        <dbReference type="ARBA" id="ARBA00006484"/>
    </source>
</evidence>
<dbReference type="PANTHER" id="PTHR42760">
    <property type="entry name" value="SHORT-CHAIN DEHYDROGENASES/REDUCTASES FAMILY MEMBER"/>
    <property type="match status" value="1"/>
</dbReference>
<dbReference type="GO" id="GO:0030497">
    <property type="term" value="P:fatty acid elongation"/>
    <property type="evidence" value="ECO:0007669"/>
    <property type="project" value="TreeGrafter"/>
</dbReference>
<feature type="domain" description="Ketoreductase" evidence="3">
    <location>
        <begin position="16"/>
        <end position="196"/>
    </location>
</feature>
<dbReference type="SUPFAM" id="SSF51735">
    <property type="entry name" value="NAD(P)-binding Rossmann-fold domains"/>
    <property type="match status" value="1"/>
</dbReference>
<evidence type="ECO:0000313" key="5">
    <source>
        <dbReference type="Proteomes" id="UP000318437"/>
    </source>
</evidence>
<dbReference type="PRINTS" id="PR00081">
    <property type="entry name" value="GDHRDH"/>
</dbReference>
<dbReference type="EMBL" id="SJPS01000003">
    <property type="protein sequence ID" value="TWU27574.1"/>
    <property type="molecule type" value="Genomic_DNA"/>
</dbReference>
<sequence>MGQESQNRSQQWLEDQIAIVTGGGTGIGLAISLGLSQAGARVVLLGRREGVLQEAARSIGSQATCEVYDVKQTAGSDQLIERISDKVGTPTILINNAGIHLKKPALETSDEEFDAVIQTHVNGAFALSRSAARRMAKLKQGSIVFVSSMAAIFGIPQVVAYSAAKTAQIGLVRALASECSVHGVRVNAIAPGWIETEMSKKAFDQDPARRERVLQRTPLNRLGKPEEIASVVTFLCSEAASFVNGVVLPVDGGASIGF</sequence>
<keyword evidence="2" id="KW-0472">Membrane</keyword>
<dbReference type="AlphaFoldDB" id="A0A5C6CV90"/>